<dbReference type="PROSITE" id="PS51318">
    <property type="entry name" value="TAT"/>
    <property type="match status" value="1"/>
</dbReference>
<organism evidence="5 6">
    <name type="scientific">Bradyrhizobium commune</name>
    <dbReference type="NCBI Taxonomy" id="83627"/>
    <lineage>
        <taxon>Bacteria</taxon>
        <taxon>Pseudomonadati</taxon>
        <taxon>Pseudomonadota</taxon>
        <taxon>Alphaproteobacteria</taxon>
        <taxon>Hyphomicrobiales</taxon>
        <taxon>Nitrobacteraceae</taxon>
        <taxon>Bradyrhizobium</taxon>
    </lineage>
</organism>
<dbReference type="EMBL" id="CP061379">
    <property type="protein sequence ID" value="QPF92740.1"/>
    <property type="molecule type" value="Genomic_DNA"/>
</dbReference>
<proteinExistence type="inferred from homology"/>
<dbReference type="InterPro" id="IPR028082">
    <property type="entry name" value="Peripla_BP_I"/>
</dbReference>
<dbReference type="InterPro" id="IPR028081">
    <property type="entry name" value="Leu-bd"/>
</dbReference>
<keyword evidence="3" id="KW-0029">Amino-acid transport</keyword>
<dbReference type="AlphaFoldDB" id="A0A7S9H1G0"/>
<keyword evidence="2" id="KW-0732">Signal</keyword>
<dbReference type="PANTHER" id="PTHR30483">
    <property type="entry name" value="LEUCINE-SPECIFIC-BINDING PROTEIN"/>
    <property type="match status" value="1"/>
</dbReference>
<evidence type="ECO:0000256" key="2">
    <source>
        <dbReference type="ARBA" id="ARBA00022729"/>
    </source>
</evidence>
<protein>
    <submittedName>
        <fullName evidence="5">Substrate-binding protein</fullName>
    </submittedName>
</protein>
<accession>A0A7S9H1G0</accession>
<evidence type="ECO:0000259" key="4">
    <source>
        <dbReference type="Pfam" id="PF13458"/>
    </source>
</evidence>
<reference evidence="5 6" key="1">
    <citation type="submission" date="2020-09" db="EMBL/GenBank/DDBJ databases">
        <title>Complete genomes of bradyrhizobia occurring on native shrubby legumes in Australia.</title>
        <authorList>
            <person name="Lafay B."/>
        </authorList>
    </citation>
    <scope>NUCLEOTIDE SEQUENCE [LARGE SCALE GENOMIC DNA]</scope>
    <source>
        <strain evidence="5 6">BDV5040</strain>
    </source>
</reference>
<dbReference type="InterPro" id="IPR051010">
    <property type="entry name" value="BCAA_transport"/>
</dbReference>
<name>A0A7S9H1G0_9BRAD</name>
<dbReference type="Gene3D" id="3.40.50.2300">
    <property type="match status" value="2"/>
</dbReference>
<gene>
    <name evidence="5" type="ORF">IC761_05490</name>
</gene>
<dbReference type="Pfam" id="PF13458">
    <property type="entry name" value="Peripla_BP_6"/>
    <property type="match status" value="1"/>
</dbReference>
<evidence type="ECO:0000313" key="5">
    <source>
        <dbReference type="EMBL" id="QPF92740.1"/>
    </source>
</evidence>
<dbReference type="RefSeq" id="WP_195802271.1">
    <property type="nucleotide sequence ID" value="NZ_CP061379.1"/>
</dbReference>
<dbReference type="SUPFAM" id="SSF53822">
    <property type="entry name" value="Periplasmic binding protein-like I"/>
    <property type="match status" value="1"/>
</dbReference>
<comment type="similarity">
    <text evidence="1">Belongs to the leucine-binding protein family.</text>
</comment>
<keyword evidence="3" id="KW-0813">Transport</keyword>
<dbReference type="CDD" id="cd19987">
    <property type="entry name" value="PBP1_SBP-like"/>
    <property type="match status" value="1"/>
</dbReference>
<dbReference type="InterPro" id="IPR006311">
    <property type="entry name" value="TAT_signal"/>
</dbReference>
<keyword evidence="6" id="KW-1185">Reference proteome</keyword>
<sequence>MKFDRRQILLGSAGAAAGLMLPDVAAFLPSGAAWAQTPASIGTFPDGVTADSVFVGLTIPLTGVFSGDGGDLKLGYELAIAEINAGSDSAKKWGLQGKGVLGRQIRYKVSDTEGKPNLDVQSATQFIQRDKAIMLAGSVSSASAIALEELGSREKVLYMVGIAGSNDITGKNCQRYGFRSQQNAYMAAKALAPVVAKALGKSMKTAFLVPDYTYGHTVYDSFAKFSKEQGWQQVAKEVVPLGTTDYSSALLNIANSGADVFVNIAFGADAVASTKQAEQFGVLKKMKLVVPNLSSFQDKELGAEIMQGVYGSCDFWWTLSDRYPLAKSFVDAFIAQNKYHPRWGAHIGYMQTYLWALTVERVKSFNPVDIIKAMEASKEQPYETTIGKVYFRAEDHQMVRPIPILRGKAPAEMKGPEDYYEIVDVADGESVMNPPDQFGCKLGPYT</sequence>
<feature type="domain" description="Leucine-binding protein" evidence="4">
    <location>
        <begin position="53"/>
        <end position="408"/>
    </location>
</feature>
<dbReference type="GO" id="GO:0006865">
    <property type="term" value="P:amino acid transport"/>
    <property type="evidence" value="ECO:0007669"/>
    <property type="project" value="UniProtKB-KW"/>
</dbReference>
<evidence type="ECO:0000256" key="3">
    <source>
        <dbReference type="ARBA" id="ARBA00022970"/>
    </source>
</evidence>
<dbReference type="Proteomes" id="UP000594621">
    <property type="component" value="Chromosome"/>
</dbReference>
<dbReference type="PANTHER" id="PTHR30483:SF6">
    <property type="entry name" value="PERIPLASMIC BINDING PROTEIN OF ABC TRANSPORTER FOR NATURAL AMINO ACIDS"/>
    <property type="match status" value="1"/>
</dbReference>
<evidence type="ECO:0000256" key="1">
    <source>
        <dbReference type="ARBA" id="ARBA00010062"/>
    </source>
</evidence>
<dbReference type="KEGG" id="bcou:IC761_05490"/>
<evidence type="ECO:0000313" key="6">
    <source>
        <dbReference type="Proteomes" id="UP000594621"/>
    </source>
</evidence>